<reference evidence="8 9" key="1">
    <citation type="submission" date="2015-04" db="EMBL/GenBank/DDBJ databases">
        <title>The draft genome sequence of Roseovarius indicus B108T.</title>
        <authorList>
            <person name="Li G."/>
            <person name="Lai Q."/>
            <person name="Shao Z."/>
            <person name="Yan P."/>
        </authorList>
    </citation>
    <scope>NUCLEOTIDE SEQUENCE [LARGE SCALE GENOMIC DNA]</scope>
    <source>
        <strain evidence="8 9">B108</strain>
    </source>
</reference>
<dbReference type="PANTHER" id="PTHR30011:SF16">
    <property type="entry name" value="C2H2 FINGER DOMAIN TRANSCRIPTION FACTOR (EUROFUNG)-RELATED"/>
    <property type="match status" value="1"/>
</dbReference>
<dbReference type="AlphaFoldDB" id="A0A0T5P329"/>
<keyword evidence="3" id="KW-0560">Oxidoreductase</keyword>
<evidence type="ECO:0000259" key="7">
    <source>
        <dbReference type="Pfam" id="PF00296"/>
    </source>
</evidence>
<dbReference type="GO" id="GO:0016705">
    <property type="term" value="F:oxidoreductase activity, acting on paired donors, with incorporation or reduction of molecular oxygen"/>
    <property type="evidence" value="ECO:0007669"/>
    <property type="project" value="InterPro"/>
</dbReference>
<feature type="binding site" evidence="6">
    <location>
        <position position="228"/>
    </location>
    <ligand>
        <name>FMN</name>
        <dbReference type="ChEBI" id="CHEBI:58210"/>
    </ligand>
</feature>
<dbReference type="PANTHER" id="PTHR30011">
    <property type="entry name" value="ALKANESULFONATE MONOOXYGENASE-RELATED"/>
    <property type="match status" value="1"/>
</dbReference>
<dbReference type="RefSeq" id="WP_057820613.1">
    <property type="nucleotide sequence ID" value="NZ_CP031598.1"/>
</dbReference>
<dbReference type="Pfam" id="PF00296">
    <property type="entry name" value="Bac_luciferase"/>
    <property type="match status" value="1"/>
</dbReference>
<dbReference type="Gene3D" id="3.20.20.30">
    <property type="entry name" value="Luciferase-like domain"/>
    <property type="match status" value="1"/>
</dbReference>
<dbReference type="PIRSF" id="PIRSF000337">
    <property type="entry name" value="NTA_MOA"/>
    <property type="match status" value="1"/>
</dbReference>
<dbReference type="Proteomes" id="UP000051401">
    <property type="component" value="Unassembled WGS sequence"/>
</dbReference>
<dbReference type="EMBL" id="LAXI01000024">
    <property type="protein sequence ID" value="KRS15295.1"/>
    <property type="molecule type" value="Genomic_DNA"/>
</dbReference>
<feature type="binding site" evidence="6">
    <location>
        <position position="59"/>
    </location>
    <ligand>
        <name>FMN</name>
        <dbReference type="ChEBI" id="CHEBI:58210"/>
    </ligand>
</feature>
<dbReference type="NCBIfam" id="TIGR03860">
    <property type="entry name" value="FMN_nitrolo"/>
    <property type="match status" value="1"/>
</dbReference>
<evidence type="ECO:0000256" key="3">
    <source>
        <dbReference type="ARBA" id="ARBA00023002"/>
    </source>
</evidence>
<evidence type="ECO:0000256" key="5">
    <source>
        <dbReference type="ARBA" id="ARBA00033748"/>
    </source>
</evidence>
<evidence type="ECO:0000256" key="1">
    <source>
        <dbReference type="ARBA" id="ARBA00022630"/>
    </source>
</evidence>
<sequence>MSEQMHLIGFYMHSPINHSAMSWTDPEDGRLDGMASFDHWKKLARTLERGCFDAAFFADTPGGYDWYRDSLDDYVRYGVCWPSHDPMALMGVMLAETEHLGLALTLSTSGSHPYTTVRRLSTLDYMSGGRVGWNIVSGHLRAEHRALGAEQLQHDERYDHADEYMDVCYALWNGIKPGAILADRERGLYADPEKIDVIDFQGDYFRCRGVPPVLPSAQGRPVLFQAGSSGRGQKFALKHADVVFAIQPQAAAMTKFVKKLGETAETEGRKDTPKVTFGLQCILGGTEEEAKAHQKEIADRIPIDAALNRMSGTMGVDFSRLELDSRLADNTTEASQGMLMALANMAGDGNATVRDAARLFGASTGMPQVVGTPEQVADELEHLWRSSGCHGFNLTPTTSNSSVEEFVDEVVPLLQKKGIYRTEYTGKTFAENVMA</sequence>
<organism evidence="8 9">
    <name type="scientific">Roseovarius indicus</name>
    <dbReference type="NCBI Taxonomy" id="540747"/>
    <lineage>
        <taxon>Bacteria</taxon>
        <taxon>Pseudomonadati</taxon>
        <taxon>Pseudomonadota</taxon>
        <taxon>Alphaproteobacteria</taxon>
        <taxon>Rhodobacterales</taxon>
        <taxon>Roseobacteraceae</taxon>
        <taxon>Roseovarius</taxon>
    </lineage>
</organism>
<evidence type="ECO:0000256" key="4">
    <source>
        <dbReference type="ARBA" id="ARBA00023033"/>
    </source>
</evidence>
<feature type="domain" description="Luciferase-like" evidence="7">
    <location>
        <begin position="30"/>
        <end position="389"/>
    </location>
</feature>
<protein>
    <submittedName>
        <fullName evidence="8">Nitrilotriacetate monooxygenase</fullName>
    </submittedName>
</protein>
<gene>
    <name evidence="8" type="ORF">XM52_24700</name>
</gene>
<dbReference type="GO" id="GO:0004497">
    <property type="term" value="F:monooxygenase activity"/>
    <property type="evidence" value="ECO:0007669"/>
    <property type="project" value="UniProtKB-KW"/>
</dbReference>
<dbReference type="STRING" id="540747.SAMN04488031_10968"/>
<comment type="similarity">
    <text evidence="5">Belongs to the NtaA/SnaA/DszA monooxygenase family.</text>
</comment>
<evidence type="ECO:0000256" key="2">
    <source>
        <dbReference type="ARBA" id="ARBA00022643"/>
    </source>
</evidence>
<dbReference type="SUPFAM" id="SSF51679">
    <property type="entry name" value="Bacterial luciferase-like"/>
    <property type="match status" value="1"/>
</dbReference>
<keyword evidence="1 6" id="KW-0285">Flavoprotein</keyword>
<feature type="binding site" evidence="6">
    <location>
        <position position="229"/>
    </location>
    <ligand>
        <name>FMN</name>
        <dbReference type="ChEBI" id="CHEBI:58210"/>
    </ligand>
</feature>
<dbReference type="InterPro" id="IPR011251">
    <property type="entry name" value="Luciferase-like_dom"/>
</dbReference>
<dbReference type="InterPro" id="IPR016215">
    <property type="entry name" value="NTA_MOA"/>
</dbReference>
<proteinExistence type="inferred from homology"/>
<feature type="binding site" evidence="6">
    <location>
        <position position="158"/>
    </location>
    <ligand>
        <name>FMN</name>
        <dbReference type="ChEBI" id="CHEBI:58210"/>
    </ligand>
</feature>
<dbReference type="InterPro" id="IPR051260">
    <property type="entry name" value="Diverse_substr_monoxygenases"/>
</dbReference>
<name>A0A0T5P329_9RHOB</name>
<keyword evidence="2 6" id="KW-0288">FMN</keyword>
<dbReference type="OrthoDB" id="9779442at2"/>
<feature type="binding site" evidence="6">
    <location>
        <position position="154"/>
    </location>
    <ligand>
        <name>FMN</name>
        <dbReference type="ChEBI" id="CHEBI:58210"/>
    </ligand>
</feature>
<evidence type="ECO:0000313" key="8">
    <source>
        <dbReference type="EMBL" id="KRS15295.1"/>
    </source>
</evidence>
<evidence type="ECO:0000256" key="6">
    <source>
        <dbReference type="PIRSR" id="PIRSR000337-1"/>
    </source>
</evidence>
<accession>A0A0T5P329</accession>
<keyword evidence="9" id="KW-1185">Reference proteome</keyword>
<comment type="caution">
    <text evidence="8">The sequence shown here is derived from an EMBL/GenBank/DDBJ whole genome shotgun (WGS) entry which is preliminary data.</text>
</comment>
<evidence type="ECO:0000313" key="9">
    <source>
        <dbReference type="Proteomes" id="UP000051401"/>
    </source>
</evidence>
<dbReference type="InterPro" id="IPR036661">
    <property type="entry name" value="Luciferase-like_sf"/>
</dbReference>
<keyword evidence="4 8" id="KW-0503">Monooxygenase</keyword>
<dbReference type="PATRIC" id="fig|540747.5.peg.3294"/>
<feature type="binding site" evidence="6">
    <location>
        <position position="105"/>
    </location>
    <ligand>
        <name>FMN</name>
        <dbReference type="ChEBI" id="CHEBI:58210"/>
    </ligand>
</feature>